<proteinExistence type="predicted"/>
<organism evidence="1 2">
    <name type="scientific">Periconia macrospinosa</name>
    <dbReference type="NCBI Taxonomy" id="97972"/>
    <lineage>
        <taxon>Eukaryota</taxon>
        <taxon>Fungi</taxon>
        <taxon>Dikarya</taxon>
        <taxon>Ascomycota</taxon>
        <taxon>Pezizomycotina</taxon>
        <taxon>Dothideomycetes</taxon>
        <taxon>Pleosporomycetidae</taxon>
        <taxon>Pleosporales</taxon>
        <taxon>Massarineae</taxon>
        <taxon>Periconiaceae</taxon>
        <taxon>Periconia</taxon>
    </lineage>
</organism>
<dbReference type="PANTHER" id="PTHR38790">
    <property type="entry name" value="2EXR DOMAIN-CONTAINING PROTEIN-RELATED"/>
    <property type="match status" value="1"/>
</dbReference>
<sequence length="132" mass="14829">KRPTRGFHTYKGGLLNVMPKTPEESQKAKANNENSPLLRLPRELRDRIWSEALGGQTFNVKGVGHRSPASFDGGSNAISLLRTCRQIYSETALIPYKTSVFHGGYYLRKLCHALRKIKPALRQHINTISISV</sequence>
<dbReference type="OrthoDB" id="5413827at2759"/>
<feature type="non-terminal residue" evidence="1">
    <location>
        <position position="1"/>
    </location>
</feature>
<gene>
    <name evidence="1" type="ORF">DM02DRAFT_477271</name>
</gene>
<dbReference type="PANTHER" id="PTHR38790:SF4">
    <property type="entry name" value="2EXR DOMAIN-CONTAINING PROTEIN"/>
    <property type="match status" value="1"/>
</dbReference>
<evidence type="ECO:0000313" key="2">
    <source>
        <dbReference type="Proteomes" id="UP000244855"/>
    </source>
</evidence>
<name>A0A2V1DET5_9PLEO</name>
<evidence type="ECO:0000313" key="1">
    <source>
        <dbReference type="EMBL" id="PVH96551.1"/>
    </source>
</evidence>
<keyword evidence="2" id="KW-1185">Reference proteome</keyword>
<dbReference type="AlphaFoldDB" id="A0A2V1DET5"/>
<protein>
    <submittedName>
        <fullName evidence="1">Uncharacterized protein</fullName>
    </submittedName>
</protein>
<accession>A0A2V1DET5</accession>
<dbReference type="Proteomes" id="UP000244855">
    <property type="component" value="Unassembled WGS sequence"/>
</dbReference>
<feature type="non-terminal residue" evidence="1">
    <location>
        <position position="132"/>
    </location>
</feature>
<dbReference type="EMBL" id="KZ805461">
    <property type="protein sequence ID" value="PVH96551.1"/>
    <property type="molecule type" value="Genomic_DNA"/>
</dbReference>
<reference evidence="1 2" key="1">
    <citation type="journal article" date="2018" name="Sci. Rep.">
        <title>Comparative genomics provides insights into the lifestyle and reveals functional heterogeneity of dark septate endophytic fungi.</title>
        <authorList>
            <person name="Knapp D.G."/>
            <person name="Nemeth J.B."/>
            <person name="Barry K."/>
            <person name="Hainaut M."/>
            <person name="Henrissat B."/>
            <person name="Johnson J."/>
            <person name="Kuo A."/>
            <person name="Lim J.H.P."/>
            <person name="Lipzen A."/>
            <person name="Nolan M."/>
            <person name="Ohm R.A."/>
            <person name="Tamas L."/>
            <person name="Grigoriev I.V."/>
            <person name="Spatafora J.W."/>
            <person name="Nagy L.G."/>
            <person name="Kovacs G.M."/>
        </authorList>
    </citation>
    <scope>NUCLEOTIDE SEQUENCE [LARGE SCALE GENOMIC DNA]</scope>
    <source>
        <strain evidence="1 2">DSE2036</strain>
    </source>
</reference>